<dbReference type="PROSITE" id="PS50949">
    <property type="entry name" value="HTH_GNTR"/>
    <property type="match status" value="1"/>
</dbReference>
<evidence type="ECO:0000313" key="4">
    <source>
        <dbReference type="EMBL" id="PXW63624.1"/>
    </source>
</evidence>
<dbReference type="InterPro" id="IPR011711">
    <property type="entry name" value="GntR_C"/>
</dbReference>
<dbReference type="AlphaFoldDB" id="A0A2V3UF72"/>
<keyword evidence="1" id="KW-0805">Transcription regulation</keyword>
<dbReference type="InterPro" id="IPR000485">
    <property type="entry name" value="AsnC-type_HTH_dom"/>
</dbReference>
<reference evidence="4 5" key="1">
    <citation type="submission" date="2018-05" db="EMBL/GenBank/DDBJ databases">
        <title>Genomic Encyclopedia of Type Strains, Phase IV (KMG-IV): sequencing the most valuable type-strain genomes for metagenomic binning, comparative biology and taxonomic classification.</title>
        <authorList>
            <person name="Goeker M."/>
        </authorList>
    </citation>
    <scope>NUCLEOTIDE SEQUENCE [LARGE SCALE GENOMIC DNA]</scope>
    <source>
        <strain evidence="4 5">DSM 6462</strain>
    </source>
</reference>
<dbReference type="EMBL" id="QJJK01000002">
    <property type="protein sequence ID" value="PXW63624.1"/>
    <property type="molecule type" value="Genomic_DNA"/>
</dbReference>
<dbReference type="Gene3D" id="1.10.10.10">
    <property type="entry name" value="Winged helix-like DNA-binding domain superfamily/Winged helix DNA-binding domain"/>
    <property type="match status" value="1"/>
</dbReference>
<name>A0A2V3UF72_9HYPH</name>
<dbReference type="InterPro" id="IPR008920">
    <property type="entry name" value="TF_FadR/GntR_C"/>
</dbReference>
<keyword evidence="3" id="KW-0804">Transcription</keyword>
<dbReference type="InterPro" id="IPR000524">
    <property type="entry name" value="Tscrpt_reg_HTH_GntR"/>
</dbReference>
<dbReference type="GO" id="GO:0043565">
    <property type="term" value="F:sequence-specific DNA binding"/>
    <property type="evidence" value="ECO:0007669"/>
    <property type="project" value="InterPro"/>
</dbReference>
<proteinExistence type="predicted"/>
<dbReference type="PANTHER" id="PTHR43537">
    <property type="entry name" value="TRANSCRIPTIONAL REGULATOR, GNTR FAMILY"/>
    <property type="match status" value="1"/>
</dbReference>
<dbReference type="Pfam" id="PF07729">
    <property type="entry name" value="FCD"/>
    <property type="match status" value="1"/>
</dbReference>
<protein>
    <submittedName>
        <fullName evidence="4">DNA-binding GntR family transcriptional regulator</fullName>
    </submittedName>
</protein>
<dbReference type="SMART" id="SM00895">
    <property type="entry name" value="FCD"/>
    <property type="match status" value="1"/>
</dbReference>
<dbReference type="GO" id="GO:0003700">
    <property type="term" value="F:DNA-binding transcription factor activity"/>
    <property type="evidence" value="ECO:0007669"/>
    <property type="project" value="InterPro"/>
</dbReference>
<keyword evidence="2 4" id="KW-0238">DNA-binding</keyword>
<evidence type="ECO:0000256" key="3">
    <source>
        <dbReference type="ARBA" id="ARBA00023163"/>
    </source>
</evidence>
<dbReference type="Gene3D" id="1.20.120.530">
    <property type="entry name" value="GntR ligand-binding domain-like"/>
    <property type="match status" value="1"/>
</dbReference>
<organism evidence="4 5">
    <name type="scientific">Chelatococcus asaccharovorans</name>
    <dbReference type="NCBI Taxonomy" id="28210"/>
    <lineage>
        <taxon>Bacteria</taxon>
        <taxon>Pseudomonadati</taxon>
        <taxon>Pseudomonadota</taxon>
        <taxon>Alphaproteobacteria</taxon>
        <taxon>Hyphomicrobiales</taxon>
        <taxon>Chelatococcaceae</taxon>
        <taxon>Chelatococcus</taxon>
    </lineage>
</organism>
<dbReference type="Proteomes" id="UP000248021">
    <property type="component" value="Unassembled WGS sequence"/>
</dbReference>
<dbReference type="PANTHER" id="PTHR43537:SF24">
    <property type="entry name" value="GLUCONATE OPERON TRANSCRIPTIONAL REPRESSOR"/>
    <property type="match status" value="1"/>
</dbReference>
<dbReference type="InterPro" id="IPR036390">
    <property type="entry name" value="WH_DNA-bd_sf"/>
</dbReference>
<dbReference type="PRINTS" id="PR00035">
    <property type="entry name" value="HTHGNTR"/>
</dbReference>
<accession>A0A2V3UF72</accession>
<dbReference type="CDD" id="cd07377">
    <property type="entry name" value="WHTH_GntR"/>
    <property type="match status" value="1"/>
</dbReference>
<sequence>MVIDAIVAAVSRGLILPGDRVVETELAQRLGVSRVPVREALRILQSQGLVLSEPHKSMRLMPVTQARIDNLIETRVALETTAAIRAIRNGLNDAAGCGRLSECIREMEAAFARSDAYGFANADTEFHRRLCQLSRNDVLCELWEGLSKQATIYFGLSTLVKPMDEIIAEHVVLLDVFRSGHIDAVTRALQEHIAVQTHKVDFAALIAARRADRETGGREDTF</sequence>
<dbReference type="InterPro" id="IPR036388">
    <property type="entry name" value="WH-like_DNA-bd_sf"/>
</dbReference>
<dbReference type="SMART" id="SM00345">
    <property type="entry name" value="HTH_GNTR"/>
    <property type="match status" value="1"/>
</dbReference>
<evidence type="ECO:0000313" key="5">
    <source>
        <dbReference type="Proteomes" id="UP000248021"/>
    </source>
</evidence>
<dbReference type="SUPFAM" id="SSF48008">
    <property type="entry name" value="GntR ligand-binding domain-like"/>
    <property type="match status" value="1"/>
</dbReference>
<dbReference type="Pfam" id="PF00392">
    <property type="entry name" value="GntR"/>
    <property type="match status" value="1"/>
</dbReference>
<evidence type="ECO:0000256" key="2">
    <source>
        <dbReference type="ARBA" id="ARBA00023125"/>
    </source>
</evidence>
<comment type="caution">
    <text evidence="4">The sequence shown here is derived from an EMBL/GenBank/DDBJ whole genome shotgun (WGS) entry which is preliminary data.</text>
</comment>
<gene>
    <name evidence="4" type="ORF">C7450_102542</name>
</gene>
<keyword evidence="5" id="KW-1185">Reference proteome</keyword>
<evidence type="ECO:0000256" key="1">
    <source>
        <dbReference type="ARBA" id="ARBA00023015"/>
    </source>
</evidence>
<dbReference type="PRINTS" id="PR00033">
    <property type="entry name" value="HTHASNC"/>
</dbReference>
<dbReference type="SUPFAM" id="SSF46785">
    <property type="entry name" value="Winged helix' DNA-binding domain"/>
    <property type="match status" value="1"/>
</dbReference>